<dbReference type="Pfam" id="PF00631">
    <property type="entry name" value="G-gamma"/>
    <property type="match status" value="1"/>
</dbReference>
<evidence type="ECO:0000256" key="5">
    <source>
        <dbReference type="ARBA" id="ARBA00022481"/>
    </source>
</evidence>
<evidence type="ECO:0000256" key="8">
    <source>
        <dbReference type="ARBA" id="ARBA00023224"/>
    </source>
</evidence>
<dbReference type="PANTHER" id="PTHR28189:SF1">
    <property type="entry name" value="GUANINE NUCLEOTIDE-BINDING PROTEIN SUBUNIT GAMMA"/>
    <property type="match status" value="1"/>
</dbReference>
<protein>
    <recommendedName>
        <fullName evidence="4">Guanine nucleotide-binding protein subunit gamma</fullName>
    </recommendedName>
</protein>
<gene>
    <name evidence="12" type="ORF">C361_07006</name>
</gene>
<keyword evidence="7" id="KW-0564">Palmitate</keyword>
<dbReference type="Gene3D" id="4.10.260.10">
    <property type="entry name" value="Transducin (heterotrimeric G protein), gamma chain"/>
    <property type="match status" value="1"/>
</dbReference>
<accession>A0A854Q7Y8</accession>
<dbReference type="Proteomes" id="UP000199727">
    <property type="component" value="Unassembled WGS sequence"/>
</dbReference>
<evidence type="ECO:0000313" key="12">
    <source>
        <dbReference type="EMBL" id="OXG10309.1"/>
    </source>
</evidence>
<evidence type="ECO:0000256" key="4">
    <source>
        <dbReference type="ARBA" id="ARBA00016111"/>
    </source>
</evidence>
<evidence type="ECO:0000256" key="9">
    <source>
        <dbReference type="ARBA" id="ARBA00023288"/>
    </source>
</evidence>
<dbReference type="AlphaFoldDB" id="A0A854Q7Y8"/>
<evidence type="ECO:0000256" key="6">
    <source>
        <dbReference type="ARBA" id="ARBA00023136"/>
    </source>
</evidence>
<dbReference type="GO" id="GO:0007186">
    <property type="term" value="P:G protein-coupled receptor signaling pathway"/>
    <property type="evidence" value="ECO:0007669"/>
    <property type="project" value="InterPro"/>
</dbReference>
<feature type="domain" description="G protein gamma" evidence="11">
    <location>
        <begin position="2"/>
        <end position="69"/>
    </location>
</feature>
<evidence type="ECO:0000256" key="2">
    <source>
        <dbReference type="ARBA" id="ARBA00007431"/>
    </source>
</evidence>
<sequence>MTELKLRRLMEHNHRLREELARPRVTVSIASISLINYCRATKDPLIPSVWGPLPRSEDPYAPVEQAVCCSGRAIVTPSWTVSPSPYSSMISNSHREAGPIVDYLQVLPMQSVRFELRMAEMAWDDLD</sequence>
<organism evidence="12 13">
    <name type="scientific">Cryptococcus neoformans Tu259-1</name>
    <dbReference type="NCBI Taxonomy" id="1230072"/>
    <lineage>
        <taxon>Eukaryota</taxon>
        <taxon>Fungi</taxon>
        <taxon>Dikarya</taxon>
        <taxon>Basidiomycota</taxon>
        <taxon>Agaricomycotina</taxon>
        <taxon>Tremellomycetes</taxon>
        <taxon>Tremellales</taxon>
        <taxon>Cryptococcaceae</taxon>
        <taxon>Cryptococcus</taxon>
        <taxon>Cryptococcus neoformans species complex</taxon>
    </lineage>
</organism>
<dbReference type="FunFam" id="4.10.260.10:FF:000003">
    <property type="entry name" value="G-protein complex gamma subunit Ste18/GpgA"/>
    <property type="match status" value="1"/>
</dbReference>
<evidence type="ECO:0000256" key="1">
    <source>
        <dbReference type="ARBA" id="ARBA00004170"/>
    </source>
</evidence>
<evidence type="ECO:0000256" key="10">
    <source>
        <dbReference type="ARBA" id="ARBA00023289"/>
    </source>
</evidence>
<evidence type="ECO:0000313" key="13">
    <source>
        <dbReference type="Proteomes" id="UP000199727"/>
    </source>
</evidence>
<comment type="caution">
    <text evidence="12">The sequence shown here is derived from an EMBL/GenBank/DDBJ whole genome shotgun (WGS) entry which is preliminary data.</text>
</comment>
<keyword evidence="10" id="KW-0636">Prenylation</keyword>
<dbReference type="InterPro" id="IPR041848">
    <property type="entry name" value="Ste18_fungal"/>
</dbReference>
<keyword evidence="9" id="KW-0449">Lipoprotein</keyword>
<dbReference type="SMART" id="SM01224">
    <property type="entry name" value="G_gamma"/>
    <property type="match status" value="1"/>
</dbReference>
<dbReference type="GO" id="GO:0031681">
    <property type="term" value="F:G-protein beta-subunit binding"/>
    <property type="evidence" value="ECO:0007669"/>
    <property type="project" value="InterPro"/>
</dbReference>
<comment type="subcellular location">
    <subcellularLocation>
        <location evidence="1">Membrane</location>
        <topology evidence="1">Peripheral membrane protein</topology>
    </subcellularLocation>
</comment>
<reference evidence="12 13" key="1">
    <citation type="submission" date="2017-06" db="EMBL/GenBank/DDBJ databases">
        <title>Global population genomics of the pathogenic fungus Cryptococcus neoformans var. grubii.</title>
        <authorList>
            <person name="Cuomo C."/>
            <person name="Litvintseva A."/>
            <person name="Chen Y."/>
            <person name="Young S."/>
            <person name="Zeng Q."/>
            <person name="Chapman S."/>
            <person name="Gujja S."/>
            <person name="Saif S."/>
            <person name="Birren B."/>
        </authorList>
    </citation>
    <scope>NUCLEOTIDE SEQUENCE [LARGE SCALE GENOMIC DNA]</scope>
    <source>
        <strain evidence="12 13">Tu259-1</strain>
    </source>
</reference>
<evidence type="ECO:0000256" key="3">
    <source>
        <dbReference type="ARBA" id="ARBA00011581"/>
    </source>
</evidence>
<keyword evidence="6" id="KW-0472">Membrane</keyword>
<dbReference type="EMBL" id="AMKT01000113">
    <property type="protein sequence ID" value="OXG10309.1"/>
    <property type="molecule type" value="Genomic_DNA"/>
</dbReference>
<dbReference type="InterPro" id="IPR015898">
    <property type="entry name" value="G-protein_gamma-like_dom"/>
</dbReference>
<dbReference type="GO" id="GO:0000750">
    <property type="term" value="P:pheromone-dependent signal transduction involved in conjugation with cellular fusion"/>
    <property type="evidence" value="ECO:0007669"/>
    <property type="project" value="InterPro"/>
</dbReference>
<keyword evidence="5" id="KW-0488">Methylation</keyword>
<proteinExistence type="inferred from homology"/>
<comment type="subunit">
    <text evidence="3">G proteins are composed of 3 units, alpha, beta and gamma.</text>
</comment>
<comment type="similarity">
    <text evidence="2">Belongs to the G protein gamma family.</text>
</comment>
<dbReference type="InterPro" id="IPR036284">
    <property type="entry name" value="GGL_sf"/>
</dbReference>
<name>A0A854Q7Y8_CRYNE</name>
<evidence type="ECO:0000256" key="7">
    <source>
        <dbReference type="ARBA" id="ARBA00023139"/>
    </source>
</evidence>
<keyword evidence="8" id="KW-0807">Transducer</keyword>
<dbReference type="GO" id="GO:0005834">
    <property type="term" value="C:heterotrimeric G-protein complex"/>
    <property type="evidence" value="ECO:0007669"/>
    <property type="project" value="TreeGrafter"/>
</dbReference>
<dbReference type="PANTHER" id="PTHR28189">
    <property type="entry name" value="GUANINE NUCLEOTIDE-BINDING PROTEIN SUBUNIT GAMMA"/>
    <property type="match status" value="1"/>
</dbReference>
<evidence type="ECO:0000259" key="11">
    <source>
        <dbReference type="SMART" id="SM01224"/>
    </source>
</evidence>
<dbReference type="SUPFAM" id="SSF48670">
    <property type="entry name" value="Transducin (heterotrimeric G protein), gamma chain"/>
    <property type="match status" value="1"/>
</dbReference>